<keyword evidence="6 9" id="KW-0822">Tryptophan biosynthesis</keyword>
<dbReference type="InterPro" id="IPR013785">
    <property type="entry name" value="Aldolase_TIM"/>
</dbReference>
<evidence type="ECO:0000256" key="6">
    <source>
        <dbReference type="ARBA" id="ARBA00022822"/>
    </source>
</evidence>
<evidence type="ECO:0000256" key="2">
    <source>
        <dbReference type="ARBA" id="ARBA00004664"/>
    </source>
</evidence>
<evidence type="ECO:0000256" key="7">
    <source>
        <dbReference type="ARBA" id="ARBA00023141"/>
    </source>
</evidence>
<comment type="similarity">
    <text evidence="9">Belongs to the TrpF family.</text>
</comment>
<dbReference type="NCBIfam" id="NF002295">
    <property type="entry name" value="PRK01222.1-1"/>
    <property type="match status" value="1"/>
</dbReference>
<evidence type="ECO:0000256" key="3">
    <source>
        <dbReference type="ARBA" id="ARBA00012572"/>
    </source>
</evidence>
<dbReference type="InterPro" id="IPR001240">
    <property type="entry name" value="PRAI_dom"/>
</dbReference>
<dbReference type="STRING" id="260084.SAMN02927928_1910"/>
<evidence type="ECO:0000313" key="12">
    <source>
        <dbReference type="Proteomes" id="UP000199150"/>
    </source>
</evidence>
<evidence type="ECO:0000256" key="9">
    <source>
        <dbReference type="HAMAP-Rule" id="MF_00135"/>
    </source>
</evidence>
<name>A0A1G4RGD6_9CAUL</name>
<dbReference type="Gene3D" id="3.20.20.70">
    <property type="entry name" value="Aldolase class I"/>
    <property type="match status" value="1"/>
</dbReference>
<comment type="pathway">
    <text evidence="2 9">Amino-acid biosynthesis; L-tryptophan biosynthesis; L-tryptophan from chorismate: step 3/5.</text>
</comment>
<protein>
    <recommendedName>
        <fullName evidence="4 9">N-(5'-phosphoribosyl)anthranilate isomerase</fullName>
        <shortName evidence="9">PRAI</shortName>
        <ecNumber evidence="3 9">5.3.1.24</ecNumber>
    </recommendedName>
</protein>
<keyword evidence="12" id="KW-1185">Reference proteome</keyword>
<dbReference type="UniPathway" id="UPA00035">
    <property type="reaction ID" value="UER00042"/>
</dbReference>
<dbReference type="PANTHER" id="PTHR42894">
    <property type="entry name" value="N-(5'-PHOSPHORIBOSYL)ANTHRANILATE ISOMERASE"/>
    <property type="match status" value="1"/>
</dbReference>
<proteinExistence type="inferred from homology"/>
<dbReference type="InterPro" id="IPR044643">
    <property type="entry name" value="TrpF_fam"/>
</dbReference>
<dbReference type="SUPFAM" id="SSF51366">
    <property type="entry name" value="Ribulose-phoshate binding barrel"/>
    <property type="match status" value="1"/>
</dbReference>
<keyword evidence="5 9" id="KW-0028">Amino-acid biosynthesis</keyword>
<comment type="catalytic activity">
    <reaction evidence="1 9">
        <text>N-(5-phospho-beta-D-ribosyl)anthranilate = 1-(2-carboxyphenylamino)-1-deoxy-D-ribulose 5-phosphate</text>
        <dbReference type="Rhea" id="RHEA:21540"/>
        <dbReference type="ChEBI" id="CHEBI:18277"/>
        <dbReference type="ChEBI" id="CHEBI:58613"/>
        <dbReference type="EC" id="5.3.1.24"/>
    </reaction>
</comment>
<evidence type="ECO:0000313" key="11">
    <source>
        <dbReference type="EMBL" id="SCW56022.1"/>
    </source>
</evidence>
<keyword evidence="7 9" id="KW-0057">Aromatic amino acid biosynthesis</keyword>
<dbReference type="GO" id="GO:0004640">
    <property type="term" value="F:phosphoribosylanthranilate isomerase activity"/>
    <property type="evidence" value="ECO:0007669"/>
    <property type="project" value="UniProtKB-UniRule"/>
</dbReference>
<evidence type="ECO:0000256" key="5">
    <source>
        <dbReference type="ARBA" id="ARBA00022605"/>
    </source>
</evidence>
<keyword evidence="8 9" id="KW-0413">Isomerase</keyword>
<reference evidence="12" key="1">
    <citation type="submission" date="2016-10" db="EMBL/GenBank/DDBJ databases">
        <authorList>
            <person name="Varghese N."/>
            <person name="Submissions S."/>
        </authorList>
    </citation>
    <scope>NUCLEOTIDE SEQUENCE [LARGE SCALE GENOMIC DNA]</scope>
    <source>
        <strain evidence="12">CGMCC 1.3431</strain>
    </source>
</reference>
<dbReference type="CDD" id="cd00405">
    <property type="entry name" value="PRAI"/>
    <property type="match status" value="1"/>
</dbReference>
<dbReference type="AlphaFoldDB" id="A0A1G4RGD6"/>
<dbReference type="HAMAP" id="MF_00135">
    <property type="entry name" value="PRAI"/>
    <property type="match status" value="1"/>
</dbReference>
<accession>A0A1G4RGD6</accession>
<feature type="domain" description="N-(5'phosphoribosyl) anthranilate isomerase (PRAI)" evidence="10">
    <location>
        <begin position="4"/>
        <end position="198"/>
    </location>
</feature>
<organism evidence="11 12">
    <name type="scientific">Asticcacaulis taihuensis</name>
    <dbReference type="NCBI Taxonomy" id="260084"/>
    <lineage>
        <taxon>Bacteria</taxon>
        <taxon>Pseudomonadati</taxon>
        <taxon>Pseudomonadota</taxon>
        <taxon>Alphaproteobacteria</taxon>
        <taxon>Caulobacterales</taxon>
        <taxon>Caulobacteraceae</taxon>
        <taxon>Asticcacaulis</taxon>
    </lineage>
</organism>
<gene>
    <name evidence="9" type="primary">trpF</name>
    <name evidence="11" type="ORF">SAMN02927928_1910</name>
</gene>
<sequence length="204" mass="21743">MDAAIAAINDSADFLGFIHFAKSPRHLTLNTMKDLISAIRSVNATIPLVSVVVNPENDMLETLRDEVKPDLIQLHGKETPQRVAEIAALTNIPLIKAISVSEKSDLDAASLYEPYVEYMMFDAKPPKTAVLPGGLGLSFDWTLMRHHAAAKPWFLAGGLSSETVAAAVKESGASMLDISSGVESAPGVKDSALISGFLRAAKSL</sequence>
<evidence type="ECO:0000256" key="8">
    <source>
        <dbReference type="ARBA" id="ARBA00023235"/>
    </source>
</evidence>
<evidence type="ECO:0000256" key="4">
    <source>
        <dbReference type="ARBA" id="ARBA00022272"/>
    </source>
</evidence>
<dbReference type="EC" id="5.3.1.24" evidence="3 9"/>
<evidence type="ECO:0000259" key="10">
    <source>
        <dbReference type="Pfam" id="PF00697"/>
    </source>
</evidence>
<dbReference type="Pfam" id="PF00697">
    <property type="entry name" value="PRAI"/>
    <property type="match status" value="1"/>
</dbReference>
<evidence type="ECO:0000256" key="1">
    <source>
        <dbReference type="ARBA" id="ARBA00001164"/>
    </source>
</evidence>
<dbReference type="EMBL" id="FMTS01000002">
    <property type="protein sequence ID" value="SCW56022.1"/>
    <property type="molecule type" value="Genomic_DNA"/>
</dbReference>
<dbReference type="Proteomes" id="UP000199150">
    <property type="component" value="Unassembled WGS sequence"/>
</dbReference>
<dbReference type="PANTHER" id="PTHR42894:SF1">
    <property type="entry name" value="N-(5'-PHOSPHORIBOSYL)ANTHRANILATE ISOMERASE"/>
    <property type="match status" value="1"/>
</dbReference>
<dbReference type="InterPro" id="IPR011060">
    <property type="entry name" value="RibuloseP-bd_barrel"/>
</dbReference>
<dbReference type="GO" id="GO:0000162">
    <property type="term" value="P:L-tryptophan biosynthetic process"/>
    <property type="evidence" value="ECO:0007669"/>
    <property type="project" value="UniProtKB-UniRule"/>
</dbReference>